<dbReference type="InterPro" id="IPR050300">
    <property type="entry name" value="GDXG_lipolytic_enzyme"/>
</dbReference>
<evidence type="ECO:0000259" key="2">
    <source>
        <dbReference type="Pfam" id="PF07859"/>
    </source>
</evidence>
<proteinExistence type="predicted"/>
<gene>
    <name evidence="3" type="ORF">WDS16_27515</name>
</gene>
<dbReference type="Gene3D" id="3.40.50.1820">
    <property type="entry name" value="alpha/beta hydrolase"/>
    <property type="match status" value="1"/>
</dbReference>
<dbReference type="Pfam" id="PF07859">
    <property type="entry name" value="Abhydrolase_3"/>
    <property type="match status" value="1"/>
</dbReference>
<dbReference type="EMBL" id="CP147846">
    <property type="protein sequence ID" value="WXG68884.1"/>
    <property type="molecule type" value="Genomic_DNA"/>
</dbReference>
<dbReference type="PANTHER" id="PTHR48081:SF8">
    <property type="entry name" value="ALPHA_BETA HYDROLASE FOLD-3 DOMAIN-CONTAINING PROTEIN-RELATED"/>
    <property type="match status" value="1"/>
</dbReference>
<reference evidence="3 4" key="1">
    <citation type="submission" date="2024-03" db="EMBL/GenBank/DDBJ databases">
        <title>Natural products discovery in diverse microorganisms through a two-stage MS feature dereplication strategy.</title>
        <authorList>
            <person name="Zhang R."/>
        </authorList>
    </citation>
    <scope>NUCLEOTIDE SEQUENCE [LARGE SCALE GENOMIC DNA]</scope>
    <source>
        <strain evidence="3 4">18930</strain>
    </source>
</reference>
<sequence length="321" mass="34042">MHIEALDAELAALLGEVPALDFADIAATRAALADPTPSAAASDNAAAFGVTVTDMSVTDMDVEADGHTVRVRVTAPVLAPGHPLPVIVEVHGGGFALGSGASNDDGNRELASTLPCIVVAVDYRLSPEFPYPAAVEDCVAAVTWATNNAGELGGDVSRVGLLGTSAGACLAACTALHLRDRYRRDHRGPIPVMQALIEPALDDRDGTPSMVQGGDAVFWNTRNAMLSWQHYLAGRPADEFTSPSREQDLSGLPPTYLTVNELDPLRDQGIDYARRLLAADVRVEMHCWPGAFHGFRMFDTDLGRRTRAMDVAAIARLMGSS</sequence>
<dbReference type="RefSeq" id="WP_338889372.1">
    <property type="nucleotide sequence ID" value="NZ_CP147846.1"/>
</dbReference>
<dbReference type="SUPFAM" id="SSF53474">
    <property type="entry name" value="alpha/beta-Hydrolases"/>
    <property type="match status" value="1"/>
</dbReference>
<dbReference type="GO" id="GO:0016787">
    <property type="term" value="F:hydrolase activity"/>
    <property type="evidence" value="ECO:0007669"/>
    <property type="project" value="UniProtKB-KW"/>
</dbReference>
<name>A0ABZ2PIT4_9NOCA</name>
<organism evidence="3 4">
    <name type="scientific">Rhodococcus sovatensis</name>
    <dbReference type="NCBI Taxonomy" id="1805840"/>
    <lineage>
        <taxon>Bacteria</taxon>
        <taxon>Bacillati</taxon>
        <taxon>Actinomycetota</taxon>
        <taxon>Actinomycetes</taxon>
        <taxon>Mycobacteriales</taxon>
        <taxon>Nocardiaceae</taxon>
        <taxon>Rhodococcus</taxon>
    </lineage>
</organism>
<accession>A0ABZ2PIT4</accession>
<keyword evidence="1 3" id="KW-0378">Hydrolase</keyword>
<protein>
    <submittedName>
        <fullName evidence="3">Alpha/beta hydrolase</fullName>
    </submittedName>
</protein>
<evidence type="ECO:0000313" key="4">
    <source>
        <dbReference type="Proteomes" id="UP001432000"/>
    </source>
</evidence>
<evidence type="ECO:0000313" key="3">
    <source>
        <dbReference type="EMBL" id="WXG68884.1"/>
    </source>
</evidence>
<dbReference type="InterPro" id="IPR029058">
    <property type="entry name" value="AB_hydrolase_fold"/>
</dbReference>
<dbReference type="InterPro" id="IPR013094">
    <property type="entry name" value="AB_hydrolase_3"/>
</dbReference>
<feature type="domain" description="Alpha/beta hydrolase fold-3" evidence="2">
    <location>
        <begin position="87"/>
        <end position="295"/>
    </location>
</feature>
<dbReference type="PANTHER" id="PTHR48081">
    <property type="entry name" value="AB HYDROLASE SUPERFAMILY PROTEIN C4A8.06C"/>
    <property type="match status" value="1"/>
</dbReference>
<keyword evidence="4" id="KW-1185">Reference proteome</keyword>
<evidence type="ECO:0000256" key="1">
    <source>
        <dbReference type="ARBA" id="ARBA00022801"/>
    </source>
</evidence>
<dbReference type="Proteomes" id="UP001432000">
    <property type="component" value="Chromosome"/>
</dbReference>